<evidence type="ECO:0000259" key="3">
    <source>
        <dbReference type="PROSITE" id="PS50075"/>
    </source>
</evidence>
<dbReference type="GeneID" id="95689238"/>
<evidence type="ECO:0000313" key="4">
    <source>
        <dbReference type="EMBL" id="GEB61053.1"/>
    </source>
</evidence>
<dbReference type="PROSITE" id="PS50075">
    <property type="entry name" value="CARRIER"/>
    <property type="match status" value="1"/>
</dbReference>
<dbReference type="Gene3D" id="1.10.1200.10">
    <property type="entry name" value="ACP-like"/>
    <property type="match status" value="1"/>
</dbReference>
<comment type="caution">
    <text evidence="4">The sequence shown here is derived from an EMBL/GenBank/DDBJ whole genome shotgun (WGS) entry which is preliminary data.</text>
</comment>
<feature type="domain" description="Carrier" evidence="3">
    <location>
        <begin position="3"/>
        <end position="81"/>
    </location>
</feature>
<dbReference type="RefSeq" id="WP_055643859.1">
    <property type="nucleotide sequence ID" value="NZ_BJMN01000051.1"/>
</dbReference>
<dbReference type="PROSITE" id="PS00012">
    <property type="entry name" value="PHOSPHOPANTETHEINE"/>
    <property type="match status" value="1"/>
</dbReference>
<dbReference type="InterPro" id="IPR036736">
    <property type="entry name" value="ACP-like_sf"/>
</dbReference>
<gene>
    <name evidence="4" type="ORF">SGA01_66580</name>
</gene>
<dbReference type="SMART" id="SM00823">
    <property type="entry name" value="PKS_PP"/>
    <property type="match status" value="1"/>
</dbReference>
<dbReference type="EMBL" id="BJMN01000051">
    <property type="protein sequence ID" value="GEB61053.1"/>
    <property type="molecule type" value="Genomic_DNA"/>
</dbReference>
<protein>
    <submittedName>
        <fullName evidence="4">Actinorhodin polyketide synthase acyl carrier protein</fullName>
    </submittedName>
</protein>
<keyword evidence="2" id="KW-0597">Phosphoprotein</keyword>
<evidence type="ECO:0000256" key="1">
    <source>
        <dbReference type="ARBA" id="ARBA00022450"/>
    </source>
</evidence>
<evidence type="ECO:0000256" key="2">
    <source>
        <dbReference type="ARBA" id="ARBA00022553"/>
    </source>
</evidence>
<dbReference type="GO" id="GO:0031177">
    <property type="term" value="F:phosphopantetheine binding"/>
    <property type="evidence" value="ECO:0007669"/>
    <property type="project" value="InterPro"/>
</dbReference>
<dbReference type="SUPFAM" id="SSF47336">
    <property type="entry name" value="ACP-like"/>
    <property type="match status" value="1"/>
</dbReference>
<keyword evidence="1" id="KW-0596">Phosphopantetheine</keyword>
<reference evidence="4 5" key="1">
    <citation type="submission" date="2019-06" db="EMBL/GenBank/DDBJ databases">
        <title>Whole genome shotgun sequence of Streptomyces gardneri NBRC 12865.</title>
        <authorList>
            <person name="Hosoyama A."/>
            <person name="Uohara A."/>
            <person name="Ohji S."/>
            <person name="Ichikawa N."/>
        </authorList>
    </citation>
    <scope>NUCLEOTIDE SEQUENCE [LARGE SCALE GENOMIC DNA]</scope>
    <source>
        <strain evidence="4 5">NBRC 12865</strain>
    </source>
</reference>
<dbReference type="InterPro" id="IPR020806">
    <property type="entry name" value="PKS_PP-bd"/>
</dbReference>
<organism evidence="4 5">
    <name type="scientific">Streptomyces gardneri</name>
    <dbReference type="NCBI Taxonomy" id="66892"/>
    <lineage>
        <taxon>Bacteria</taxon>
        <taxon>Bacillati</taxon>
        <taxon>Actinomycetota</taxon>
        <taxon>Actinomycetes</taxon>
        <taxon>Kitasatosporales</taxon>
        <taxon>Streptomycetaceae</taxon>
        <taxon>Streptomyces</taxon>
    </lineage>
</organism>
<dbReference type="InterPro" id="IPR009081">
    <property type="entry name" value="PP-bd_ACP"/>
</dbReference>
<dbReference type="Pfam" id="PF00550">
    <property type="entry name" value="PP-binding"/>
    <property type="match status" value="1"/>
</dbReference>
<dbReference type="OrthoDB" id="3537906at2"/>
<proteinExistence type="predicted"/>
<name>A0A4Y3RWF2_9ACTN</name>
<keyword evidence="5" id="KW-1185">Reference proteome</keyword>
<accession>A0A4Y3RWF2</accession>
<dbReference type="InterPro" id="IPR006162">
    <property type="entry name" value="Ppantetheine_attach_site"/>
</dbReference>
<sequence>MARLTLDTLLQILRECAGEEEGVDLGGDILDTPFVELGYDSLALLQATGRIERDFGVALPDDVVAEAETPALLLGLVNGAEAVPVAA</sequence>
<dbReference type="Proteomes" id="UP000315226">
    <property type="component" value="Unassembled WGS sequence"/>
</dbReference>
<dbReference type="AlphaFoldDB" id="A0A4Y3RWF2"/>
<evidence type="ECO:0000313" key="5">
    <source>
        <dbReference type="Proteomes" id="UP000315226"/>
    </source>
</evidence>
<dbReference type="GO" id="GO:0017000">
    <property type="term" value="P:antibiotic biosynthetic process"/>
    <property type="evidence" value="ECO:0007669"/>
    <property type="project" value="UniProtKB-ARBA"/>
</dbReference>